<dbReference type="InterPro" id="IPR002088">
    <property type="entry name" value="Prenyl_trans_a"/>
</dbReference>
<evidence type="ECO:0000256" key="13">
    <source>
        <dbReference type="ARBA" id="ARBA00043219"/>
    </source>
</evidence>
<evidence type="ECO:0000256" key="2">
    <source>
        <dbReference type="ARBA" id="ARBA00006734"/>
    </source>
</evidence>
<dbReference type="PANTHER" id="PTHR11129:SF1">
    <property type="entry name" value="PROTEIN FARNESYLTRANSFERASE_GERANYLGERANYLTRANSFERASE TYPE-1 SUBUNIT ALPHA"/>
    <property type="match status" value="1"/>
</dbReference>
<gene>
    <name evidence="15" type="ORF">Dda_2047</name>
</gene>
<dbReference type="PROSITE" id="PS51147">
    <property type="entry name" value="PFTA"/>
    <property type="match status" value="5"/>
</dbReference>
<dbReference type="Pfam" id="PF01239">
    <property type="entry name" value="PPTA"/>
    <property type="match status" value="5"/>
</dbReference>
<dbReference type="GO" id="GO:0004662">
    <property type="term" value="F:CAAX-protein geranylgeranyltransferase activity"/>
    <property type="evidence" value="ECO:0007669"/>
    <property type="project" value="UniProtKB-EC"/>
</dbReference>
<evidence type="ECO:0000256" key="10">
    <source>
        <dbReference type="ARBA" id="ARBA00041392"/>
    </source>
</evidence>
<keyword evidence="7" id="KW-0677">Repeat</keyword>
<dbReference type="EMBL" id="JAQGDS010000002">
    <property type="protein sequence ID" value="KAJ6263483.1"/>
    <property type="molecule type" value="Genomic_DNA"/>
</dbReference>
<feature type="region of interest" description="Disordered" evidence="14">
    <location>
        <begin position="234"/>
        <end position="286"/>
    </location>
</feature>
<reference evidence="15" key="1">
    <citation type="submission" date="2023-01" db="EMBL/GenBank/DDBJ databases">
        <title>The chitinases involved in constricting ring structure development in the nematode-trapping fungus Drechslerella dactyloides.</title>
        <authorList>
            <person name="Wang R."/>
            <person name="Zhang L."/>
            <person name="Tang P."/>
            <person name="Li S."/>
            <person name="Liang L."/>
        </authorList>
    </citation>
    <scope>NUCLEOTIDE SEQUENCE</scope>
    <source>
        <strain evidence="15">YMF1.00031</strain>
    </source>
</reference>
<evidence type="ECO:0000313" key="16">
    <source>
        <dbReference type="Proteomes" id="UP001221413"/>
    </source>
</evidence>
<feature type="compositionally biased region" description="Low complexity" evidence="14">
    <location>
        <begin position="266"/>
        <end position="275"/>
    </location>
</feature>
<evidence type="ECO:0000256" key="1">
    <source>
        <dbReference type="ARBA" id="ARBA00001946"/>
    </source>
</evidence>
<evidence type="ECO:0000313" key="15">
    <source>
        <dbReference type="EMBL" id="KAJ6263483.1"/>
    </source>
</evidence>
<comment type="similarity">
    <text evidence="2">Belongs to the protein prenyltransferase subunit alpha family.</text>
</comment>
<dbReference type="PANTHER" id="PTHR11129">
    <property type="entry name" value="PROTEIN FARNESYLTRANSFERASE ALPHA SUBUNIT/RAB GERANYLGERANYL TRANSFERASE ALPHA SUBUNIT"/>
    <property type="match status" value="1"/>
</dbReference>
<feature type="compositionally biased region" description="Polar residues" evidence="14">
    <location>
        <begin position="246"/>
        <end position="256"/>
    </location>
</feature>
<evidence type="ECO:0000256" key="6">
    <source>
        <dbReference type="ARBA" id="ARBA00022679"/>
    </source>
</evidence>
<dbReference type="GO" id="GO:0004660">
    <property type="term" value="F:protein farnesyltransferase activity"/>
    <property type="evidence" value="ECO:0007669"/>
    <property type="project" value="UniProtKB-EC"/>
</dbReference>
<comment type="cofactor">
    <cofactor evidence="1">
        <name>Mg(2+)</name>
        <dbReference type="ChEBI" id="CHEBI:18420"/>
    </cofactor>
</comment>
<evidence type="ECO:0000256" key="5">
    <source>
        <dbReference type="ARBA" id="ARBA00022602"/>
    </source>
</evidence>
<dbReference type="GO" id="GO:0005965">
    <property type="term" value="C:protein farnesyltransferase complex"/>
    <property type="evidence" value="ECO:0007669"/>
    <property type="project" value="TreeGrafter"/>
</dbReference>
<evidence type="ECO:0000256" key="14">
    <source>
        <dbReference type="SAM" id="MobiDB-lite"/>
    </source>
</evidence>
<keyword evidence="6" id="KW-0808">Transferase</keyword>
<proteinExistence type="inferred from homology"/>
<name>A0AAD6NNJ5_DREDA</name>
<dbReference type="Gene3D" id="1.25.40.120">
    <property type="entry name" value="Protein prenylyltransferase"/>
    <property type="match status" value="1"/>
</dbReference>
<dbReference type="SUPFAM" id="SSF48439">
    <property type="entry name" value="Protein prenylyltransferase"/>
    <property type="match status" value="1"/>
</dbReference>
<feature type="region of interest" description="Disordered" evidence="14">
    <location>
        <begin position="175"/>
        <end position="222"/>
    </location>
</feature>
<dbReference type="Proteomes" id="UP001221413">
    <property type="component" value="Unassembled WGS sequence"/>
</dbReference>
<keyword evidence="5" id="KW-0637">Prenyltransferase</keyword>
<keyword evidence="16" id="KW-1185">Reference proteome</keyword>
<protein>
    <recommendedName>
        <fullName evidence="9">Protein farnesyltransferase/geranylgeranyltransferase type-1 subunit alpha</fullName>
        <ecNumber evidence="4">2.5.1.58</ecNumber>
        <ecNumber evidence="3">2.5.1.59</ecNumber>
    </recommendedName>
    <alternativeName>
        <fullName evidence="12">CAAX farnesyltransferase subunit alpha</fullName>
    </alternativeName>
    <alternativeName>
        <fullName evidence="11">FTase-alpha</fullName>
    </alternativeName>
    <alternativeName>
        <fullName evidence="10">Ras proteins prenyltransferase subunit alpha</fullName>
    </alternativeName>
    <alternativeName>
        <fullName evidence="13">Type I protein geranyl-geranyltransferase subunit alpha</fullName>
    </alternativeName>
</protein>
<comment type="caution">
    <text evidence="15">The sequence shown here is derived from an EMBL/GenBank/DDBJ whole genome shotgun (WGS) entry which is preliminary data.</text>
</comment>
<evidence type="ECO:0000256" key="9">
    <source>
        <dbReference type="ARBA" id="ARBA00040965"/>
    </source>
</evidence>
<evidence type="ECO:0000256" key="4">
    <source>
        <dbReference type="ARBA" id="ARBA00012702"/>
    </source>
</evidence>
<organism evidence="15 16">
    <name type="scientific">Drechslerella dactyloides</name>
    <name type="common">Nematode-trapping fungus</name>
    <name type="synonym">Arthrobotrys dactyloides</name>
    <dbReference type="NCBI Taxonomy" id="74499"/>
    <lineage>
        <taxon>Eukaryota</taxon>
        <taxon>Fungi</taxon>
        <taxon>Dikarya</taxon>
        <taxon>Ascomycota</taxon>
        <taxon>Pezizomycotina</taxon>
        <taxon>Orbiliomycetes</taxon>
        <taxon>Orbiliales</taxon>
        <taxon>Orbiliaceae</taxon>
        <taxon>Drechslerella</taxon>
    </lineage>
</organism>
<accession>A0AAD6NNJ5</accession>
<evidence type="ECO:0000256" key="7">
    <source>
        <dbReference type="ARBA" id="ARBA00022737"/>
    </source>
</evidence>
<dbReference type="AlphaFoldDB" id="A0AAD6NNJ5"/>
<evidence type="ECO:0000256" key="3">
    <source>
        <dbReference type="ARBA" id="ARBA00012700"/>
    </source>
</evidence>
<dbReference type="GO" id="GO:0005953">
    <property type="term" value="C:CAAX-protein geranylgeranyltransferase complex"/>
    <property type="evidence" value="ECO:0007669"/>
    <property type="project" value="TreeGrafter"/>
</dbReference>
<sequence length="633" mass="70070">MERHPLDVGVAVDLQLAAAFPEQKLDRAEVLAVDLGGIPSELSCDERLEVAAAARGLAGGGAQAAAIEGQDLALDARVVGHGSLRGLTASREWRDGEQERWSSSRGGERMEWCLQRASVGTRSLDWRVAAASDLDALSACPDLLTAASDGLSLGGGEAYGHATLATVVVHCEPWQRSPRPSRSGHRPPTASSKNPPRSSGRMNARRRRGGYSDISSEDERTEIGRAVSSILLVQHEPWQQARRKPSSQTRRPSSADSGVLPGCLHSTSFPSSSASQPPPSRPPITTVTSHIHYHRAGSMAAPYSDSGLDDADTDYSTDPAWADVTPLPQDDGDNPLAQIAYMPEYALAMSYLRAVMAANDHSPRVLALTAEIINMNPAHYTVWGYRFRTLMSLDLAGQLGTDAVPWSWRRELDWVQSIACEHEKNYQIWHHRQLIVDHLADPTGERARTEEMFALDSKNYHVWTYRQWFVRRFALFDDEELAVTTKMLGEDIRNNSAWNHRFFVVFGSLPDGQKPTEEVIKRETEFAKDAIKLTPQNPSPWNYLKAVLRQGDIKLAALQSFCEQFSPVLSPDEIKSSHALDVLSDIYDETGDAARAEKALELLASKFDPVRKNYWRYRRRQLGSKTPVVSATA</sequence>
<dbReference type="EC" id="2.5.1.59" evidence="3"/>
<dbReference type="EC" id="2.5.1.58" evidence="4"/>
<evidence type="ECO:0000256" key="8">
    <source>
        <dbReference type="ARBA" id="ARBA00022842"/>
    </source>
</evidence>
<evidence type="ECO:0000256" key="12">
    <source>
        <dbReference type="ARBA" id="ARBA00043086"/>
    </source>
</evidence>
<evidence type="ECO:0000256" key="11">
    <source>
        <dbReference type="ARBA" id="ARBA00042436"/>
    </source>
</evidence>
<keyword evidence="8" id="KW-0460">Magnesium</keyword>